<proteinExistence type="inferred from homology"/>
<dbReference type="GO" id="GO:0003677">
    <property type="term" value="F:DNA binding"/>
    <property type="evidence" value="ECO:0007669"/>
    <property type="project" value="UniProtKB-KW"/>
</dbReference>
<dbReference type="AlphaFoldDB" id="A0A1D8AH16"/>
<evidence type="ECO:0000256" key="4">
    <source>
        <dbReference type="ARBA" id="ARBA00023172"/>
    </source>
</evidence>
<evidence type="ECO:0000256" key="1">
    <source>
        <dbReference type="ARBA" id="ARBA00009402"/>
    </source>
</evidence>
<dbReference type="RefSeq" id="WP_006960593.1">
    <property type="nucleotide sequence ID" value="NZ_CP017079.1"/>
</dbReference>
<dbReference type="InterPro" id="IPR002513">
    <property type="entry name" value="Tn3_Tnp_DDE_dom"/>
</dbReference>
<evidence type="ECO:0000313" key="8">
    <source>
        <dbReference type="Proteomes" id="UP000094626"/>
    </source>
</evidence>
<keyword evidence="7" id="KW-0614">Plasmid</keyword>
<evidence type="ECO:0000313" key="7">
    <source>
        <dbReference type="EMBL" id="AOR81380.1"/>
    </source>
</evidence>
<dbReference type="InterPro" id="IPR025296">
    <property type="entry name" value="DUF4158"/>
</dbReference>
<gene>
    <name evidence="7" type="ORF">BES08_31355</name>
</gene>
<dbReference type="NCBIfam" id="NF033527">
    <property type="entry name" value="transpos_Tn3"/>
    <property type="match status" value="1"/>
</dbReference>
<dbReference type="Proteomes" id="UP000094626">
    <property type="component" value="Plasmid pSA4"/>
</dbReference>
<dbReference type="Pfam" id="PF13700">
    <property type="entry name" value="DUF4158"/>
    <property type="match status" value="1"/>
</dbReference>
<keyword evidence="3" id="KW-0238">DNA-binding</keyword>
<dbReference type="GO" id="GO:0004803">
    <property type="term" value="F:transposase activity"/>
    <property type="evidence" value="ECO:0007669"/>
    <property type="project" value="InterPro"/>
</dbReference>
<evidence type="ECO:0000256" key="3">
    <source>
        <dbReference type="ARBA" id="ARBA00023125"/>
    </source>
</evidence>
<reference evidence="8" key="1">
    <citation type="journal article" date="2017" name="J. Biotechnol.">
        <title>Complete genome sequence of Novosphingobium resinovorum SA1, a versatile xenobiotic-degrading bacterium capable of utilizing sulfanilic acid.</title>
        <authorList>
            <person name="Hegedus B."/>
            <person name="Kos P.B."/>
            <person name="Balint B."/>
            <person name="Maroti G."/>
            <person name="Gan H.M."/>
            <person name="Perei K."/>
            <person name="Rakhely G."/>
        </authorList>
    </citation>
    <scope>NUCLEOTIDE SEQUENCE [LARGE SCALE GENOMIC DNA]</scope>
    <source>
        <strain evidence="8">SA1</strain>
    </source>
</reference>
<evidence type="ECO:0000256" key="2">
    <source>
        <dbReference type="ARBA" id="ARBA00022578"/>
    </source>
</evidence>
<accession>A0A1D8AH16</accession>
<name>A0A1D8AH16_9SPHN</name>
<protein>
    <submittedName>
        <fullName evidence="7">Transposase</fullName>
    </submittedName>
</protein>
<organism evidence="7 8">
    <name type="scientific">Novosphingobium resinovorum</name>
    <dbReference type="NCBI Taxonomy" id="158500"/>
    <lineage>
        <taxon>Bacteria</taxon>
        <taxon>Pseudomonadati</taxon>
        <taxon>Pseudomonadota</taxon>
        <taxon>Alphaproteobacteria</taxon>
        <taxon>Sphingomonadales</taxon>
        <taxon>Sphingomonadaceae</taxon>
        <taxon>Novosphingobium</taxon>
    </lineage>
</organism>
<keyword evidence="4" id="KW-0233">DNA recombination</keyword>
<sequence>MPVSFLSDEQARRYGRFAGDPTSDQLARHFHLDDADRMFIGAHRGDHNRLGVAVQLGSLRLLGTFLEDPAQTPASVMRFAGSQLAIDEPCERMAQYCATKGRWRHGPRIRDHYGYQVFSDPRIAFRLHRFLYALCWTGTDRPSALFDAAATWLIESKVLLPGLSVLERDIARVRTRVATHVHRRLIDRLTSEQRARLDTLVAVIGDGRQSPLDRLRDGPYLQSGPEISRAVDRLTEIRTFTAGLPELDRVPPGKAVALARFAGAARAQAVARLPDDRRAATLVAFIRTLEASASDDVIDLFDVVSTRMFSNARINARDARMRSLRDLDAASLRLRDAGVVLLDDSISDAQVRAAVFALVDRAALTDAVAQVNLLARPNDESYFVELRQQAGTMRYLPKMLAALDLAAAPAGQPLLDAVDHLRRVHRGEKRRGPPPTSFVPKGWARQLKSDDGTFDLTGYRLCTLDRLRRAIRRRDVFPVRSLRYADPRKGLLTGAAWEAARPTVCRTVGVAVAGDEEIARLSARLDLAYRETAARVPDNDAVTITKTASGADLSIAPLDRIDEPLSLTDLHRAIDARLPQLDLPELILEMHARTGFAAAFTHASEGNARAEDIATTICAVLVAEATNTGFEPLVRPEVSALRRSRLSWVKQNFIRAETLTTANALLVAAHNRIPLARVWGSGEVASADGLRFTVPVRTIHAGPNPRYFGRERGITWYNLVSDRFSGLNALTVPGTLRDSLYLLAVVLDQETELRPGEIMTDTAGYTDTIFGIFHLLGLQFSPRIADIGGARFWRVDGKADYGVLDDLAANRINTRLIVEHWDDLLRLAGSLKLGVVRATDLTRVLQTNDRPTRLARALQELGRLIKSLYMLRFIDDETYRRRILVQLNRGESRHLLARTIFHGKRGELRQRYREGQEDQLGALGLVVNLVVLWNTIYIDAAVSQLRAEGHVILDEDVARLSPLGSRHINMLGRYAFTIPDIVARGELRPLRDPGATGIDDA</sequence>
<dbReference type="GO" id="GO:0006313">
    <property type="term" value="P:DNA transposition"/>
    <property type="evidence" value="ECO:0007669"/>
    <property type="project" value="InterPro"/>
</dbReference>
<feature type="domain" description="Tn3 transposase DDE" evidence="5">
    <location>
        <begin position="585"/>
        <end position="974"/>
    </location>
</feature>
<dbReference type="Pfam" id="PF01526">
    <property type="entry name" value="DDE_Tnp_Tn3"/>
    <property type="match status" value="1"/>
</dbReference>
<geneLocation type="plasmid" evidence="7 8">
    <name>pSA4</name>
</geneLocation>
<dbReference type="KEGG" id="nre:BES08_31355"/>
<keyword evidence="2" id="KW-0815">Transposition</keyword>
<comment type="similarity">
    <text evidence="1">Belongs to the transposase 7 family.</text>
</comment>
<evidence type="ECO:0000259" key="6">
    <source>
        <dbReference type="Pfam" id="PF13700"/>
    </source>
</evidence>
<dbReference type="EMBL" id="CP017079">
    <property type="protein sequence ID" value="AOR81380.1"/>
    <property type="molecule type" value="Genomic_DNA"/>
</dbReference>
<feature type="domain" description="DUF4158" evidence="6">
    <location>
        <begin position="5"/>
        <end position="173"/>
    </location>
</feature>
<dbReference type="InterPro" id="IPR047653">
    <property type="entry name" value="Tn3-like_transpos"/>
</dbReference>
<evidence type="ECO:0000259" key="5">
    <source>
        <dbReference type="Pfam" id="PF01526"/>
    </source>
</evidence>
<dbReference type="OrthoDB" id="7281829at2"/>
<keyword evidence="8" id="KW-1185">Reference proteome</keyword>